<reference evidence="3" key="1">
    <citation type="submission" date="2020-12" db="EMBL/GenBank/DDBJ databases">
        <title>Paenibacillus polymyxa LMG 27872: a double-edged sword.</title>
        <authorList>
            <person name="Langendries S."/>
            <person name="Garcia Mendez S."/>
            <person name="Beirinckx S."/>
            <person name="Viaene T."/>
            <person name="Baeyen S."/>
            <person name="Goeminne G."/>
            <person name="Willems A."/>
            <person name="Debode J."/>
            <person name="Goormachtig S."/>
        </authorList>
    </citation>
    <scope>NUCLEOTIDE SEQUENCE</scope>
    <source>
        <strain evidence="3">LMG 27872</strain>
    </source>
</reference>
<dbReference type="Proteomes" id="UP000650605">
    <property type="component" value="Unassembled WGS sequence"/>
</dbReference>
<evidence type="ECO:0000313" key="4">
    <source>
        <dbReference type="Proteomes" id="UP000650605"/>
    </source>
</evidence>
<organism evidence="3 4">
    <name type="scientific">Paenibacillus polymyxa</name>
    <name type="common">Bacillus polymyxa</name>
    <dbReference type="NCBI Taxonomy" id="1406"/>
    <lineage>
        <taxon>Bacteria</taxon>
        <taxon>Bacillati</taxon>
        <taxon>Bacillota</taxon>
        <taxon>Bacilli</taxon>
        <taxon>Bacillales</taxon>
        <taxon>Paenibacillaceae</taxon>
        <taxon>Paenibacillus</taxon>
    </lineage>
</organism>
<evidence type="ECO:0000256" key="1">
    <source>
        <dbReference type="SAM" id="Phobius"/>
    </source>
</evidence>
<name>A0A8I1LP61_PAEPO</name>
<proteinExistence type="predicted"/>
<feature type="transmembrane region" description="Helical" evidence="1">
    <location>
        <begin position="148"/>
        <end position="165"/>
    </location>
</feature>
<evidence type="ECO:0000259" key="2">
    <source>
        <dbReference type="Pfam" id="PF02517"/>
    </source>
</evidence>
<feature type="transmembrane region" description="Helical" evidence="1">
    <location>
        <begin position="52"/>
        <end position="69"/>
    </location>
</feature>
<feature type="domain" description="CAAX prenyl protease 2/Lysostaphin resistance protein A-like" evidence="2">
    <location>
        <begin position="165"/>
        <end position="240"/>
    </location>
</feature>
<accession>A0A8I1LP61</accession>
<comment type="caution">
    <text evidence="3">The sequence shown here is derived from an EMBL/GenBank/DDBJ whole genome shotgun (WGS) entry which is preliminary data.</text>
</comment>
<gene>
    <name evidence="3" type="ORF">JDW19_00705</name>
</gene>
<keyword evidence="1" id="KW-1133">Transmembrane helix</keyword>
<dbReference type="AlphaFoldDB" id="A0A8I1LP61"/>
<dbReference type="RefSeq" id="WP_165145218.1">
    <property type="nucleotide sequence ID" value="NZ_JAEHFQ010000001.1"/>
</dbReference>
<dbReference type="InterPro" id="IPR003675">
    <property type="entry name" value="Rce1/LyrA-like_dom"/>
</dbReference>
<feature type="transmembrane region" description="Helical" evidence="1">
    <location>
        <begin position="90"/>
        <end position="112"/>
    </location>
</feature>
<feature type="transmembrane region" description="Helical" evidence="1">
    <location>
        <begin position="202"/>
        <end position="221"/>
    </location>
</feature>
<sequence length="280" mass="32145">MQTREKKDALLERLAETFTNNNKVFVLVNVMIFISIPLLVLLRFRFGVDTDYAQIILFVFMFLFSLWQSKNIYFRLPQNSFDAKNKKMNFLIYYIYVPLLAPIAAILIVGLVGRMFVKNSNPQGITNISSNEIFISLVTDVLAGAEEIWRYSSILIIYLLLHYGFRKLSKKKNIKILSLILSFLLSSFLFGWMHTFAYSDGWINLDITIMIGLMGLCFATIMFITKRIWSAILTHIVFDVYTTFNSYDSSIVSSILIVTCLSISIVLLLTKRKGKAAINT</sequence>
<dbReference type="GO" id="GO:0080120">
    <property type="term" value="P:CAAX-box protein maturation"/>
    <property type="evidence" value="ECO:0007669"/>
    <property type="project" value="UniProtKB-ARBA"/>
</dbReference>
<keyword evidence="1" id="KW-0812">Transmembrane</keyword>
<dbReference type="Pfam" id="PF02517">
    <property type="entry name" value="Rce1-like"/>
    <property type="match status" value="1"/>
</dbReference>
<evidence type="ECO:0000313" key="3">
    <source>
        <dbReference type="EMBL" id="MBM0631660.1"/>
    </source>
</evidence>
<feature type="transmembrane region" description="Helical" evidence="1">
    <location>
        <begin position="228"/>
        <end position="244"/>
    </location>
</feature>
<dbReference type="GO" id="GO:0004175">
    <property type="term" value="F:endopeptidase activity"/>
    <property type="evidence" value="ECO:0007669"/>
    <property type="project" value="UniProtKB-ARBA"/>
</dbReference>
<keyword evidence="1" id="KW-0472">Membrane</keyword>
<feature type="transmembrane region" description="Helical" evidence="1">
    <location>
        <begin position="177"/>
        <end position="196"/>
    </location>
</feature>
<feature type="transmembrane region" description="Helical" evidence="1">
    <location>
        <begin position="250"/>
        <end position="270"/>
    </location>
</feature>
<protein>
    <recommendedName>
        <fullName evidence="2">CAAX prenyl protease 2/Lysostaphin resistance protein A-like domain-containing protein</fullName>
    </recommendedName>
</protein>
<dbReference type="EMBL" id="JAEHFQ010000001">
    <property type="protein sequence ID" value="MBM0631660.1"/>
    <property type="molecule type" value="Genomic_DNA"/>
</dbReference>
<feature type="transmembrane region" description="Helical" evidence="1">
    <location>
        <begin position="24"/>
        <end position="46"/>
    </location>
</feature>